<keyword evidence="2" id="KW-1133">Transmembrane helix</keyword>
<sequence>MNPVPGTSAASEQDPPVVAVALGAMAAVDLVVAVDMLPPDLIGATISAGSRPDYIDGGPMTFAPYLAGAAAYGVAAVALVLGSRRPETRAGNASTSRMPRSRKTEIHPGRAARGAEGDTG</sequence>
<proteinExistence type="predicted"/>
<evidence type="ECO:0000256" key="1">
    <source>
        <dbReference type="SAM" id="MobiDB-lite"/>
    </source>
</evidence>
<keyword evidence="4" id="KW-1185">Reference proteome</keyword>
<reference evidence="4" key="1">
    <citation type="submission" date="2017-01" db="EMBL/GenBank/DDBJ databases">
        <authorList>
            <person name="Varghese N."/>
            <person name="Submissions S."/>
        </authorList>
    </citation>
    <scope>NUCLEOTIDE SEQUENCE [LARGE SCALE GENOMIC DNA]</scope>
    <source>
        <strain evidence="4">ATCC 12950</strain>
    </source>
</reference>
<evidence type="ECO:0000256" key="2">
    <source>
        <dbReference type="SAM" id="Phobius"/>
    </source>
</evidence>
<keyword evidence="2" id="KW-0812">Transmembrane</keyword>
<evidence type="ECO:0000313" key="3">
    <source>
        <dbReference type="EMBL" id="SIS01824.1"/>
    </source>
</evidence>
<feature type="compositionally biased region" description="Basic and acidic residues" evidence="1">
    <location>
        <begin position="102"/>
        <end position="120"/>
    </location>
</feature>
<dbReference type="EMBL" id="FTNI01000023">
    <property type="protein sequence ID" value="SIS01824.1"/>
    <property type="molecule type" value="Genomic_DNA"/>
</dbReference>
<gene>
    <name evidence="3" type="ORF">SAMN05421833_12311</name>
</gene>
<protein>
    <submittedName>
        <fullName evidence="3">Uncharacterized protein</fullName>
    </submittedName>
</protein>
<accession>A0A1N7FNH2</accession>
<evidence type="ECO:0000313" key="4">
    <source>
        <dbReference type="Proteomes" id="UP000186096"/>
    </source>
</evidence>
<feature type="region of interest" description="Disordered" evidence="1">
    <location>
        <begin position="85"/>
        <end position="120"/>
    </location>
</feature>
<feature type="transmembrane region" description="Helical" evidence="2">
    <location>
        <begin position="62"/>
        <end position="81"/>
    </location>
</feature>
<dbReference type="Proteomes" id="UP000186096">
    <property type="component" value="Unassembled WGS sequence"/>
</dbReference>
<organism evidence="3 4">
    <name type="scientific">Microbispora rosea</name>
    <dbReference type="NCBI Taxonomy" id="58117"/>
    <lineage>
        <taxon>Bacteria</taxon>
        <taxon>Bacillati</taxon>
        <taxon>Actinomycetota</taxon>
        <taxon>Actinomycetes</taxon>
        <taxon>Streptosporangiales</taxon>
        <taxon>Streptosporangiaceae</taxon>
        <taxon>Microbispora</taxon>
    </lineage>
</organism>
<name>A0A1N7FNH2_9ACTN</name>
<keyword evidence="2" id="KW-0472">Membrane</keyword>
<dbReference type="STRING" id="58117.SAMN05421833_12311"/>
<dbReference type="AlphaFoldDB" id="A0A1N7FNH2"/>